<dbReference type="GO" id="GO:0016491">
    <property type="term" value="F:oxidoreductase activity"/>
    <property type="evidence" value="ECO:0007669"/>
    <property type="project" value="UniProtKB-KW"/>
</dbReference>
<dbReference type="InterPro" id="IPR016166">
    <property type="entry name" value="FAD-bd_PCMH"/>
</dbReference>
<evidence type="ECO:0000256" key="2">
    <source>
        <dbReference type="ARBA" id="ARBA00022827"/>
    </source>
</evidence>
<evidence type="ECO:0000259" key="4">
    <source>
        <dbReference type="PROSITE" id="PS51387"/>
    </source>
</evidence>
<dbReference type="Pfam" id="PF03450">
    <property type="entry name" value="CO_deh_flav_C"/>
    <property type="match status" value="1"/>
</dbReference>
<gene>
    <name evidence="5" type="ORF">ACFO9K_00020</name>
</gene>
<proteinExistence type="predicted"/>
<dbReference type="Gene3D" id="3.30.465.10">
    <property type="match status" value="1"/>
</dbReference>
<protein>
    <submittedName>
        <fullName evidence="5">FAD binding domain-containing protein</fullName>
    </submittedName>
</protein>
<keyword evidence="3" id="KW-0560">Oxidoreductase</keyword>
<dbReference type="Pfam" id="PF00941">
    <property type="entry name" value="FAD_binding_5"/>
    <property type="match status" value="1"/>
</dbReference>
<dbReference type="RefSeq" id="WP_254267839.1">
    <property type="nucleotide sequence ID" value="NZ_CP100400.1"/>
</dbReference>
<evidence type="ECO:0000256" key="1">
    <source>
        <dbReference type="ARBA" id="ARBA00022630"/>
    </source>
</evidence>
<reference evidence="5 6" key="1">
    <citation type="journal article" date="2019" name="Int. J. Syst. Evol. Microbiol.">
        <title>The Global Catalogue of Microorganisms (GCM) 10K type strain sequencing project: providing services to taxonomists for standard genome sequencing and annotation.</title>
        <authorList>
            <consortium name="The Broad Institute Genomics Platform"/>
            <consortium name="The Broad Institute Genome Sequencing Center for Infectious Disease"/>
            <person name="Wu L."/>
            <person name="Ma J."/>
        </authorList>
    </citation>
    <scope>NUCLEOTIDE SEQUENCE [LARGE SCALE GENOMIC DNA]</scope>
    <source>
        <strain evidence="5 6">XZYJ18</strain>
    </source>
</reference>
<dbReference type="Gene3D" id="3.30.390.50">
    <property type="entry name" value="CO dehydrogenase flavoprotein, C-terminal domain"/>
    <property type="match status" value="1"/>
</dbReference>
<feature type="domain" description="FAD-binding PCMH-type" evidence="4">
    <location>
        <begin position="1"/>
        <end position="179"/>
    </location>
</feature>
<dbReference type="InterPro" id="IPR016167">
    <property type="entry name" value="FAD-bd_PCMH_sub1"/>
</dbReference>
<keyword evidence="2" id="KW-0274">FAD</keyword>
<dbReference type="Proteomes" id="UP001595945">
    <property type="component" value="Unassembled WGS sequence"/>
</dbReference>
<comment type="caution">
    <text evidence="5">The sequence shown here is derived from an EMBL/GenBank/DDBJ whole genome shotgun (WGS) entry which is preliminary data.</text>
</comment>
<dbReference type="InterPro" id="IPR005107">
    <property type="entry name" value="CO_DH_flav_C"/>
</dbReference>
<dbReference type="InterPro" id="IPR036683">
    <property type="entry name" value="CO_DH_flav_C_dom_sf"/>
</dbReference>
<dbReference type="FunFam" id="3.30.465.10:FF:000017">
    <property type="entry name" value="Xanthine dehydrogenase, FAD binding subunit"/>
    <property type="match status" value="1"/>
</dbReference>
<evidence type="ECO:0000313" key="6">
    <source>
        <dbReference type="Proteomes" id="UP001595945"/>
    </source>
</evidence>
<dbReference type="GeneID" id="73046324"/>
<dbReference type="SUPFAM" id="SSF55447">
    <property type="entry name" value="CO dehydrogenase flavoprotein C-terminal domain-like"/>
    <property type="match status" value="1"/>
</dbReference>
<dbReference type="InterPro" id="IPR002346">
    <property type="entry name" value="Mopterin_DH_FAD-bd"/>
</dbReference>
<evidence type="ECO:0000313" key="5">
    <source>
        <dbReference type="EMBL" id="MFC4822635.1"/>
    </source>
</evidence>
<sequence length="324" mass="32627">MFPPEFDYYRANGVEEAFDLLENHADADPVVLAGGHGLLPDLKTGAAAPGVAIDIGDIDGLRGIDAAPDGGLRVGALTTHAALASSDAAATHAPVLAEAAGEVGDVQVRNRGTVGGNLAEADPSADLPAAAVAADATLVVRGRDGEREIPADEFFAGDGDTALGDRELLTEIRVSGAENPDDDGRTGGAYAKKTHPATGYALVGVAASLAVRDGTVTDPRLAASGVADAPVRLTAVEDAIAGTAEGELVGEDADSDALAAAAERAGETLDPADARSDVAASGEFRLHLLGSYAERALAAAFDRATDRRAPRPAGCADSEVTCDE</sequence>
<dbReference type="PROSITE" id="PS51387">
    <property type="entry name" value="FAD_PCMH"/>
    <property type="match status" value="1"/>
</dbReference>
<dbReference type="PANTHER" id="PTHR42659:SF2">
    <property type="entry name" value="XANTHINE DEHYDROGENASE SUBUNIT C-RELATED"/>
    <property type="match status" value="1"/>
</dbReference>
<dbReference type="AlphaFoldDB" id="A0ABD5PVX0"/>
<dbReference type="PANTHER" id="PTHR42659">
    <property type="entry name" value="XANTHINE DEHYDROGENASE SUBUNIT C-RELATED"/>
    <property type="match status" value="1"/>
</dbReference>
<keyword evidence="6" id="KW-1185">Reference proteome</keyword>
<dbReference type="SMART" id="SM01092">
    <property type="entry name" value="CO_deh_flav_C"/>
    <property type="match status" value="1"/>
</dbReference>
<name>A0ABD5PVX0_9EURY</name>
<accession>A0ABD5PVX0</accession>
<dbReference type="InterPro" id="IPR051312">
    <property type="entry name" value="Diverse_Substr_Oxidored"/>
</dbReference>
<dbReference type="EMBL" id="JBHSHT010000001">
    <property type="protein sequence ID" value="MFC4822635.1"/>
    <property type="molecule type" value="Genomic_DNA"/>
</dbReference>
<dbReference type="Gene3D" id="3.30.43.10">
    <property type="entry name" value="Uridine Diphospho-n-acetylenolpyruvylglucosamine Reductase, domain 2"/>
    <property type="match status" value="1"/>
</dbReference>
<organism evidence="5 6">
    <name type="scientific">Halorussus aquaticus</name>
    <dbReference type="NCBI Taxonomy" id="2953748"/>
    <lineage>
        <taxon>Archaea</taxon>
        <taxon>Methanobacteriati</taxon>
        <taxon>Methanobacteriota</taxon>
        <taxon>Stenosarchaea group</taxon>
        <taxon>Halobacteria</taxon>
        <taxon>Halobacteriales</taxon>
        <taxon>Haladaptataceae</taxon>
        <taxon>Halorussus</taxon>
    </lineage>
</organism>
<dbReference type="InterPro" id="IPR036318">
    <property type="entry name" value="FAD-bd_PCMH-like_sf"/>
</dbReference>
<evidence type="ECO:0000256" key="3">
    <source>
        <dbReference type="ARBA" id="ARBA00023002"/>
    </source>
</evidence>
<keyword evidence="1" id="KW-0285">Flavoprotein</keyword>
<dbReference type="SUPFAM" id="SSF56176">
    <property type="entry name" value="FAD-binding/transporter-associated domain-like"/>
    <property type="match status" value="1"/>
</dbReference>
<dbReference type="InterPro" id="IPR016169">
    <property type="entry name" value="FAD-bd_PCMH_sub2"/>
</dbReference>